<accession>A0A7W7HWU9</accession>
<dbReference type="PROSITE" id="PS51186">
    <property type="entry name" value="GNAT"/>
    <property type="match status" value="1"/>
</dbReference>
<sequence>MLITTERLVLRRFRAGDAETLAAYRSAPEVAVYQSWRAPYPLERARYAIETMAAADPEQPGWFQYAIELKDGREHIGDVGVNLNDNLMQAEIGYTLAPRRQGHGYATEAVRAVLDHLFRVRGLHKVSAECDARNVASARVLERLGFTREGLLRRHTWTKDEWTDDLIYGLLRTEYLGPAAAS</sequence>
<comment type="caution">
    <text evidence="2">The sequence shown here is derived from an EMBL/GenBank/DDBJ whole genome shotgun (WGS) entry which is preliminary data.</text>
</comment>
<gene>
    <name evidence="2" type="ORF">BJ971_002778</name>
</gene>
<name>A0A7W7HWU9_9ACTN</name>
<dbReference type="InterPro" id="IPR016181">
    <property type="entry name" value="Acyl_CoA_acyltransferase"/>
</dbReference>
<evidence type="ECO:0000313" key="2">
    <source>
        <dbReference type="EMBL" id="MBB4762222.1"/>
    </source>
</evidence>
<dbReference type="PANTHER" id="PTHR43792:SF1">
    <property type="entry name" value="N-ACETYLTRANSFERASE DOMAIN-CONTAINING PROTEIN"/>
    <property type="match status" value="1"/>
</dbReference>
<reference evidence="2 3" key="1">
    <citation type="submission" date="2020-08" db="EMBL/GenBank/DDBJ databases">
        <title>Sequencing the genomes of 1000 actinobacteria strains.</title>
        <authorList>
            <person name="Klenk H.-P."/>
        </authorList>
    </citation>
    <scope>NUCLEOTIDE SEQUENCE [LARGE SCALE GENOMIC DNA]</scope>
    <source>
        <strain evidence="2 3">DSM 43149</strain>
    </source>
</reference>
<dbReference type="Proteomes" id="UP000578112">
    <property type="component" value="Unassembled WGS sequence"/>
</dbReference>
<dbReference type="InterPro" id="IPR051531">
    <property type="entry name" value="N-acetyltransferase"/>
</dbReference>
<keyword evidence="2" id="KW-0808">Transferase</keyword>
<dbReference type="Gene3D" id="3.40.630.30">
    <property type="match status" value="1"/>
</dbReference>
<evidence type="ECO:0000313" key="3">
    <source>
        <dbReference type="Proteomes" id="UP000578112"/>
    </source>
</evidence>
<organism evidence="2 3">
    <name type="scientific">Actinoplanes digitatis</name>
    <dbReference type="NCBI Taxonomy" id="1868"/>
    <lineage>
        <taxon>Bacteria</taxon>
        <taxon>Bacillati</taxon>
        <taxon>Actinomycetota</taxon>
        <taxon>Actinomycetes</taxon>
        <taxon>Micromonosporales</taxon>
        <taxon>Micromonosporaceae</taxon>
        <taxon>Actinoplanes</taxon>
    </lineage>
</organism>
<dbReference type="AlphaFoldDB" id="A0A7W7HWU9"/>
<dbReference type="SUPFAM" id="SSF55729">
    <property type="entry name" value="Acyl-CoA N-acyltransferases (Nat)"/>
    <property type="match status" value="1"/>
</dbReference>
<protein>
    <submittedName>
        <fullName evidence="2">RimJ/RimL family protein N-acetyltransferase</fullName>
    </submittedName>
</protein>
<proteinExistence type="predicted"/>
<keyword evidence="3" id="KW-1185">Reference proteome</keyword>
<evidence type="ECO:0000259" key="1">
    <source>
        <dbReference type="PROSITE" id="PS51186"/>
    </source>
</evidence>
<dbReference type="Pfam" id="PF13302">
    <property type="entry name" value="Acetyltransf_3"/>
    <property type="match status" value="1"/>
</dbReference>
<dbReference type="GO" id="GO:0016747">
    <property type="term" value="F:acyltransferase activity, transferring groups other than amino-acyl groups"/>
    <property type="evidence" value="ECO:0007669"/>
    <property type="project" value="InterPro"/>
</dbReference>
<dbReference type="InterPro" id="IPR000182">
    <property type="entry name" value="GNAT_dom"/>
</dbReference>
<feature type="domain" description="N-acetyltransferase" evidence="1">
    <location>
        <begin position="22"/>
        <end position="173"/>
    </location>
</feature>
<dbReference type="EMBL" id="JACHNH010000001">
    <property type="protein sequence ID" value="MBB4762222.1"/>
    <property type="molecule type" value="Genomic_DNA"/>
</dbReference>
<dbReference type="PANTHER" id="PTHR43792">
    <property type="entry name" value="GNAT FAMILY, PUTATIVE (AFU_ORTHOLOGUE AFUA_3G00765)-RELATED-RELATED"/>
    <property type="match status" value="1"/>
</dbReference>
<dbReference type="RefSeq" id="WP_184993169.1">
    <property type="nucleotide sequence ID" value="NZ_BOMK01000074.1"/>
</dbReference>